<keyword evidence="2" id="KW-1185">Reference proteome</keyword>
<sequence length="85" mass="9737">MSPYEVPQRLLSKDVILNLNPVTAMKPLPAGNSSNLRPKPQVKTLSLPYKQRVLSSFTTRPGDRDHTIRLPLRENLFLKDRNTQK</sequence>
<evidence type="ECO:0000313" key="2">
    <source>
        <dbReference type="Proteomes" id="UP000887116"/>
    </source>
</evidence>
<organism evidence="1 2">
    <name type="scientific">Trichonephila clavata</name>
    <name type="common">Joro spider</name>
    <name type="synonym">Nephila clavata</name>
    <dbReference type="NCBI Taxonomy" id="2740835"/>
    <lineage>
        <taxon>Eukaryota</taxon>
        <taxon>Metazoa</taxon>
        <taxon>Ecdysozoa</taxon>
        <taxon>Arthropoda</taxon>
        <taxon>Chelicerata</taxon>
        <taxon>Arachnida</taxon>
        <taxon>Araneae</taxon>
        <taxon>Araneomorphae</taxon>
        <taxon>Entelegynae</taxon>
        <taxon>Araneoidea</taxon>
        <taxon>Nephilidae</taxon>
        <taxon>Trichonephila</taxon>
    </lineage>
</organism>
<dbReference type="EMBL" id="BMAO01028149">
    <property type="protein sequence ID" value="GFR22328.1"/>
    <property type="molecule type" value="Genomic_DNA"/>
</dbReference>
<gene>
    <name evidence="1" type="ORF">TNCT_470371</name>
</gene>
<dbReference type="AlphaFoldDB" id="A0A8X6JEH1"/>
<protein>
    <submittedName>
        <fullName evidence="1">Uncharacterized protein</fullName>
    </submittedName>
</protein>
<proteinExistence type="predicted"/>
<comment type="caution">
    <text evidence="1">The sequence shown here is derived from an EMBL/GenBank/DDBJ whole genome shotgun (WGS) entry which is preliminary data.</text>
</comment>
<reference evidence="1" key="1">
    <citation type="submission" date="2020-07" db="EMBL/GenBank/DDBJ databases">
        <title>Multicomponent nature underlies the extraordinary mechanical properties of spider dragline silk.</title>
        <authorList>
            <person name="Kono N."/>
            <person name="Nakamura H."/>
            <person name="Mori M."/>
            <person name="Yoshida Y."/>
            <person name="Ohtoshi R."/>
            <person name="Malay A.D."/>
            <person name="Moran D.A.P."/>
            <person name="Tomita M."/>
            <person name="Numata K."/>
            <person name="Arakawa K."/>
        </authorList>
    </citation>
    <scope>NUCLEOTIDE SEQUENCE</scope>
</reference>
<accession>A0A8X6JEH1</accession>
<name>A0A8X6JEH1_TRICU</name>
<evidence type="ECO:0000313" key="1">
    <source>
        <dbReference type="EMBL" id="GFR22328.1"/>
    </source>
</evidence>
<dbReference type="Proteomes" id="UP000887116">
    <property type="component" value="Unassembled WGS sequence"/>
</dbReference>